<keyword evidence="1" id="KW-0812">Transmembrane</keyword>
<dbReference type="PROSITE" id="PS00409">
    <property type="entry name" value="PROKAR_NTER_METHYL"/>
    <property type="match status" value="1"/>
</dbReference>
<proteinExistence type="predicted"/>
<keyword evidence="1" id="KW-1133">Transmembrane helix</keyword>
<sequence length="186" mass="20065">MKRSLSGSWFKLISRRSHDAESGFTLLELLVIVIMVGILAAIAAPGWLGYISRRRVTTTRDDVYQAILQAQTTAQQRSTTYQVSFQETPDGFLQWAVHPRTATPSNWTTAASANIEIDTDCAGALNPIAPGTDIIEFDFKGNPGGTGALYFASAIGDSVGDADPTLRAIDFATLIGGLRKVKQQCI</sequence>
<accession>A0A6M0SC03</accession>
<dbReference type="EMBL" id="QZCE01000002">
    <property type="protein sequence ID" value="NEZ66029.1"/>
    <property type="molecule type" value="Genomic_DNA"/>
</dbReference>
<evidence type="ECO:0000313" key="3">
    <source>
        <dbReference type="Proteomes" id="UP000473574"/>
    </source>
</evidence>
<dbReference type="InterPro" id="IPR012902">
    <property type="entry name" value="N_methyl_site"/>
</dbReference>
<protein>
    <submittedName>
        <fullName evidence="2">Prepilin-type cleavage/methylation domain-containing protein</fullName>
    </submittedName>
</protein>
<dbReference type="Proteomes" id="UP000473574">
    <property type="component" value="Unassembled WGS sequence"/>
</dbReference>
<dbReference type="Pfam" id="PF07963">
    <property type="entry name" value="N_methyl"/>
    <property type="match status" value="1"/>
</dbReference>
<dbReference type="SUPFAM" id="SSF54523">
    <property type="entry name" value="Pili subunits"/>
    <property type="match status" value="1"/>
</dbReference>
<dbReference type="AlphaFoldDB" id="A0A6M0SC03"/>
<reference evidence="2 3" key="1">
    <citation type="journal article" date="2020" name="Microb. Ecol.">
        <title>Ecogenomics of the Marine Benthic Filamentous Cyanobacterium Adonisia.</title>
        <authorList>
            <person name="Walter J.M."/>
            <person name="Coutinho F.H."/>
            <person name="Leomil L."/>
            <person name="Hargreaves P.I."/>
            <person name="Campeao M.E."/>
            <person name="Vieira V.V."/>
            <person name="Silva B.S."/>
            <person name="Fistarol G.O."/>
            <person name="Salomon P.S."/>
            <person name="Sawabe T."/>
            <person name="Mino S."/>
            <person name="Hosokawa M."/>
            <person name="Miyashita H."/>
            <person name="Maruyama F."/>
            <person name="van Verk M.C."/>
            <person name="Dutilh B.E."/>
            <person name="Thompson C.C."/>
            <person name="Thompson F.L."/>
        </authorList>
    </citation>
    <scope>NUCLEOTIDE SEQUENCE [LARGE SCALE GENOMIC DNA]</scope>
    <source>
        <strain evidence="2 3">CCMR0082</strain>
    </source>
</reference>
<feature type="transmembrane region" description="Helical" evidence="1">
    <location>
        <begin position="29"/>
        <end position="50"/>
    </location>
</feature>
<dbReference type="InterPro" id="IPR045584">
    <property type="entry name" value="Pilin-like"/>
</dbReference>
<organism evidence="2 3">
    <name type="scientific">Adonisia turfae CCMR0082</name>
    <dbReference type="NCBI Taxonomy" id="2304604"/>
    <lineage>
        <taxon>Bacteria</taxon>
        <taxon>Bacillati</taxon>
        <taxon>Cyanobacteriota</taxon>
        <taxon>Adonisia</taxon>
        <taxon>Adonisia turfae</taxon>
    </lineage>
</organism>
<name>A0A6M0SC03_9CYAN</name>
<evidence type="ECO:0000256" key="1">
    <source>
        <dbReference type="SAM" id="Phobius"/>
    </source>
</evidence>
<evidence type="ECO:0000313" key="2">
    <source>
        <dbReference type="EMBL" id="NEZ66029.1"/>
    </source>
</evidence>
<dbReference type="RefSeq" id="WP_163667841.1">
    <property type="nucleotide sequence ID" value="NZ_QZCE01000002.1"/>
</dbReference>
<comment type="caution">
    <text evidence="2">The sequence shown here is derived from an EMBL/GenBank/DDBJ whole genome shotgun (WGS) entry which is preliminary data.</text>
</comment>
<dbReference type="Gene3D" id="3.30.700.10">
    <property type="entry name" value="Glycoprotein, Type 4 Pilin"/>
    <property type="match status" value="1"/>
</dbReference>
<gene>
    <name evidence="2" type="ORF">D0962_25250</name>
</gene>
<keyword evidence="1" id="KW-0472">Membrane</keyword>